<dbReference type="Pfam" id="PF13609">
    <property type="entry name" value="Porin_4"/>
    <property type="match status" value="1"/>
</dbReference>
<feature type="chain" id="PRO_5023065682" evidence="1">
    <location>
        <begin position="22"/>
        <end position="386"/>
    </location>
</feature>
<evidence type="ECO:0000313" key="3">
    <source>
        <dbReference type="EMBL" id="QEL09828.1"/>
    </source>
</evidence>
<dbReference type="AlphaFoldDB" id="A0A5C0ZV25"/>
<accession>A0A5C0ZV25</accession>
<feature type="signal peptide" evidence="1">
    <location>
        <begin position="1"/>
        <end position="21"/>
    </location>
</feature>
<organism evidence="3 4">
    <name type="scientific">Kushneria phosphatilytica</name>
    <dbReference type="NCBI Taxonomy" id="657387"/>
    <lineage>
        <taxon>Bacteria</taxon>
        <taxon>Pseudomonadati</taxon>
        <taxon>Pseudomonadota</taxon>
        <taxon>Gammaproteobacteria</taxon>
        <taxon>Oceanospirillales</taxon>
        <taxon>Halomonadaceae</taxon>
        <taxon>Kushneria</taxon>
    </lineage>
</organism>
<dbReference type="SUPFAM" id="SSF56935">
    <property type="entry name" value="Porins"/>
    <property type="match status" value="1"/>
</dbReference>
<dbReference type="GO" id="GO:0015288">
    <property type="term" value="F:porin activity"/>
    <property type="evidence" value="ECO:0007669"/>
    <property type="project" value="InterPro"/>
</dbReference>
<dbReference type="KEGG" id="kuy:FY550_00900"/>
<keyword evidence="1" id="KW-0732">Signal</keyword>
<dbReference type="Proteomes" id="UP000322553">
    <property type="component" value="Chromosome"/>
</dbReference>
<proteinExistence type="predicted"/>
<reference evidence="3 4" key="1">
    <citation type="submission" date="2019-08" db="EMBL/GenBank/DDBJ databases">
        <title>Complete genome sequence of Kushneria sp. YCWA18, a halophilic phosphate-solubilizing bacterium isolated from Daqiao saltern in China.</title>
        <authorList>
            <person name="Du G.-X."/>
            <person name="Qu L.-Y."/>
        </authorList>
    </citation>
    <scope>NUCLEOTIDE SEQUENCE [LARGE SCALE GENOMIC DNA]</scope>
    <source>
        <strain evidence="3 4">YCWA18</strain>
    </source>
</reference>
<dbReference type="Gene3D" id="2.40.160.10">
    <property type="entry name" value="Porin"/>
    <property type="match status" value="1"/>
</dbReference>
<sequence>MMTLRYLLVILLILLPVSAGAHTLPVNDRFTFSGFGTLGLIHNNLAEADAVRDTSQPKGADEGWSGRIDTRLGLQAGLKFTNQLDAVVQGMSQYHDTGDFSPELMQAFLRYSPDPALQMRFGRLGWDVDLVSDSRYVGYAYPWVRPPVDHFGILQLTHIDGADVTYKRPFGSDLVWLKLFAGQTDSRFYMSDDLKADFDADRVYGSHINYETGAWHFRLGYTRVESDVTFGGFYTTLIEQNHGMDADLFLNHLIGFDRLQLYSIGAIYNPGALQLQAIWNRNVLASGDTWIDSGFVSAAWRFGSLTPYVIHSRVDTHDEREDPIGSNVKQRTWSLGLRYDVATNVALKTQIDRVHTLSPGLLWRDVDDDWNGGWATMVSLGLDFVF</sequence>
<gene>
    <name evidence="3" type="ORF">FY550_00900</name>
</gene>
<dbReference type="InterPro" id="IPR023614">
    <property type="entry name" value="Porin_dom_sf"/>
</dbReference>
<dbReference type="EMBL" id="CP043420">
    <property type="protein sequence ID" value="QEL09828.1"/>
    <property type="molecule type" value="Genomic_DNA"/>
</dbReference>
<feature type="domain" description="Porin" evidence="2">
    <location>
        <begin position="13"/>
        <end position="355"/>
    </location>
</feature>
<name>A0A5C0ZV25_9GAMM</name>
<dbReference type="RefSeq" id="WP_149054292.1">
    <property type="nucleotide sequence ID" value="NZ_CP043420.1"/>
</dbReference>
<dbReference type="InterPro" id="IPR033900">
    <property type="entry name" value="Gram_neg_porin_domain"/>
</dbReference>
<evidence type="ECO:0000313" key="4">
    <source>
        <dbReference type="Proteomes" id="UP000322553"/>
    </source>
</evidence>
<evidence type="ECO:0000256" key="1">
    <source>
        <dbReference type="SAM" id="SignalP"/>
    </source>
</evidence>
<keyword evidence="4" id="KW-1185">Reference proteome</keyword>
<dbReference type="GO" id="GO:0016020">
    <property type="term" value="C:membrane"/>
    <property type="evidence" value="ECO:0007669"/>
    <property type="project" value="InterPro"/>
</dbReference>
<evidence type="ECO:0000259" key="2">
    <source>
        <dbReference type="Pfam" id="PF13609"/>
    </source>
</evidence>
<protein>
    <submittedName>
        <fullName evidence="3">Porin</fullName>
    </submittedName>
</protein>